<evidence type="ECO:0000313" key="2">
    <source>
        <dbReference type="Proteomes" id="UP000294309"/>
    </source>
</evidence>
<dbReference type="EMBL" id="CP038013">
    <property type="protein sequence ID" value="QBQ07999.1"/>
    <property type="molecule type" value="Genomic_DNA"/>
</dbReference>
<reference evidence="1 2" key="1">
    <citation type="submission" date="2019-03" db="EMBL/GenBank/DDBJ databases">
        <title>Complete genome sequence of Spiroplasma gladiatoris TG-1 (DSM 22552).</title>
        <authorList>
            <person name="Lin Y.-C."/>
            <person name="Chou L."/>
            <person name="Kuo C.-H."/>
        </authorList>
    </citation>
    <scope>NUCLEOTIDE SEQUENCE [LARGE SCALE GENOMIC DNA]</scope>
    <source>
        <strain evidence="1 2">TG-1</strain>
    </source>
</reference>
<dbReference type="KEGG" id="sgq:SGLAD_v1c08000"/>
<proteinExistence type="predicted"/>
<dbReference type="Proteomes" id="UP000294309">
    <property type="component" value="Chromosome"/>
</dbReference>
<dbReference type="RefSeq" id="WP_134297872.1">
    <property type="nucleotide sequence ID" value="NZ_CP038013.1"/>
</dbReference>
<protein>
    <submittedName>
        <fullName evidence="1">Uncharacterized protein</fullName>
    </submittedName>
</protein>
<name>A0A4V1AQC3_9MOLU</name>
<evidence type="ECO:0000313" key="1">
    <source>
        <dbReference type="EMBL" id="QBQ07999.1"/>
    </source>
</evidence>
<dbReference type="OrthoDB" id="389042at2"/>
<sequence length="212" mass="25471">MKKWFKILFALNLNATPLNELYGVTQKRSSKYKDFLDNTEIDFYFKKDLSFKGTDDEAVMANLDNIVKDNFLDYEFGEKILNLTNYEFLEYKDYQLTLKFFDKEDQHCLGSYVTKTFDMWIYNYDNFEKMQKEIINKTKLFIPKTLVTLDQIIKYVDNFYQEQFNKIARKNMYLNDEKDFFNYLSFFEIDDNGNLKAEFLGSNILTIPLNQA</sequence>
<gene>
    <name evidence="1" type="ORF">SGLAD_v1c08000</name>
</gene>
<organism evidence="1 2">
    <name type="scientific">Spiroplasma gladiatoris</name>
    <dbReference type="NCBI Taxonomy" id="2143"/>
    <lineage>
        <taxon>Bacteria</taxon>
        <taxon>Bacillati</taxon>
        <taxon>Mycoplasmatota</taxon>
        <taxon>Mollicutes</taxon>
        <taxon>Entomoplasmatales</taxon>
        <taxon>Spiroplasmataceae</taxon>
        <taxon>Spiroplasma</taxon>
    </lineage>
</organism>
<accession>A0A4V1AQC3</accession>
<keyword evidence="2" id="KW-1185">Reference proteome</keyword>
<dbReference type="AlphaFoldDB" id="A0A4V1AQC3"/>